<evidence type="ECO:0000313" key="6">
    <source>
        <dbReference type="EMBL" id="MDK6502259.1"/>
    </source>
</evidence>
<dbReference type="InterPro" id="IPR003960">
    <property type="entry name" value="ATPase_AAA_CS"/>
</dbReference>
<evidence type="ECO:0000259" key="5">
    <source>
        <dbReference type="SMART" id="SM00382"/>
    </source>
</evidence>
<organism evidence="6 7">
    <name type="scientific">Lactobacillus crispatus</name>
    <dbReference type="NCBI Taxonomy" id="47770"/>
    <lineage>
        <taxon>Bacteria</taxon>
        <taxon>Bacillati</taxon>
        <taxon>Bacillota</taxon>
        <taxon>Bacilli</taxon>
        <taxon>Lactobacillales</taxon>
        <taxon>Lactobacillaceae</taxon>
        <taxon>Lactobacillus</taxon>
    </lineage>
</organism>
<dbReference type="AlphaFoldDB" id="A0AAW6XAP4"/>
<protein>
    <submittedName>
        <fullName evidence="6">ATP-binding protein</fullName>
    </submittedName>
</protein>
<name>A0AAW6XAP4_9LACO</name>
<evidence type="ECO:0000256" key="1">
    <source>
        <dbReference type="ARBA" id="ARBA00006914"/>
    </source>
</evidence>
<dbReference type="SMART" id="SM00382">
    <property type="entry name" value="AAA"/>
    <property type="match status" value="1"/>
</dbReference>
<dbReference type="PROSITE" id="PS00674">
    <property type="entry name" value="AAA"/>
    <property type="match status" value="1"/>
</dbReference>
<dbReference type="InterPro" id="IPR003959">
    <property type="entry name" value="ATPase_AAA_core"/>
</dbReference>
<dbReference type="PANTHER" id="PTHR23073">
    <property type="entry name" value="26S PROTEASOME REGULATORY SUBUNIT"/>
    <property type="match status" value="1"/>
</dbReference>
<evidence type="ECO:0000256" key="2">
    <source>
        <dbReference type="ARBA" id="ARBA00022741"/>
    </source>
</evidence>
<dbReference type="InterPro" id="IPR050221">
    <property type="entry name" value="26S_Proteasome_ATPase"/>
</dbReference>
<dbReference type="GO" id="GO:0005524">
    <property type="term" value="F:ATP binding"/>
    <property type="evidence" value="ECO:0007669"/>
    <property type="project" value="UniProtKB-KW"/>
</dbReference>
<dbReference type="RefSeq" id="WP_005723510.1">
    <property type="nucleotide sequence ID" value="NZ_CP061005.1"/>
</dbReference>
<dbReference type="InterPro" id="IPR027417">
    <property type="entry name" value="P-loop_NTPase"/>
</dbReference>
<dbReference type="CDD" id="cd19481">
    <property type="entry name" value="RecA-like_protease"/>
    <property type="match status" value="1"/>
</dbReference>
<reference evidence="6" key="1">
    <citation type="submission" date="2023-05" db="EMBL/GenBank/DDBJ databases">
        <title>Cataloging the Phylogenetic Diversity of Human Bladder Bacteria.</title>
        <authorList>
            <person name="Du J."/>
        </authorList>
    </citation>
    <scope>NUCLEOTIDE SEQUENCE</scope>
    <source>
        <strain evidence="6">UMB9226</strain>
    </source>
</reference>
<keyword evidence="3 4" id="KW-0067">ATP-binding</keyword>
<gene>
    <name evidence="6" type="ORF">QP235_03420</name>
</gene>
<dbReference type="EMBL" id="JASOGN010000009">
    <property type="protein sequence ID" value="MDK6502259.1"/>
    <property type="molecule type" value="Genomic_DNA"/>
</dbReference>
<keyword evidence="2 4" id="KW-0547">Nucleotide-binding</keyword>
<sequence length="347" mass="39146">MKKSDVVDLIKYHVDKNNVAFKQKALEIADEFKAMGDIDIGSYINSLLATQGVFVPQEIHYSFKYLHQVSDLNKTVFKLPDSIYDNLRGIMNAINRNNGINKFLFVGKPGTGKTESVKVISKILNKTIYKVDFDSVIDSRLGQTAKNISELFNEINNIPYPEKVIVLMDEIDAIALDRISSNDIREMGRATTAVLKGLDELNSNIILIATTNLYKYLDDALSRRFNLIVNFNQYSTSDLMDVAVAIMNDIYKDTDYKISRNIKLFKKIVGLYDDKIPLPGNLNNVIRTTVAFSDPNDPNDYLVRLYKAVSGEKMNISQLSEEGFTLREIGILTGKSKSSVARILEDK</sequence>
<evidence type="ECO:0000256" key="4">
    <source>
        <dbReference type="RuleBase" id="RU003651"/>
    </source>
</evidence>
<comment type="similarity">
    <text evidence="1 4">Belongs to the AAA ATPase family.</text>
</comment>
<dbReference type="Gene3D" id="3.40.50.300">
    <property type="entry name" value="P-loop containing nucleotide triphosphate hydrolases"/>
    <property type="match status" value="1"/>
</dbReference>
<evidence type="ECO:0000313" key="7">
    <source>
        <dbReference type="Proteomes" id="UP001230300"/>
    </source>
</evidence>
<comment type="caution">
    <text evidence="6">The sequence shown here is derived from an EMBL/GenBank/DDBJ whole genome shotgun (WGS) entry which is preliminary data.</text>
</comment>
<accession>A0AAW6XAP4</accession>
<feature type="domain" description="AAA+ ATPase" evidence="5">
    <location>
        <begin position="99"/>
        <end position="235"/>
    </location>
</feature>
<dbReference type="Proteomes" id="UP001230300">
    <property type="component" value="Unassembled WGS sequence"/>
</dbReference>
<dbReference type="Pfam" id="PF00004">
    <property type="entry name" value="AAA"/>
    <property type="match status" value="1"/>
</dbReference>
<dbReference type="SUPFAM" id="SSF52540">
    <property type="entry name" value="P-loop containing nucleoside triphosphate hydrolases"/>
    <property type="match status" value="1"/>
</dbReference>
<proteinExistence type="inferred from homology"/>
<dbReference type="GO" id="GO:0016887">
    <property type="term" value="F:ATP hydrolysis activity"/>
    <property type="evidence" value="ECO:0007669"/>
    <property type="project" value="InterPro"/>
</dbReference>
<evidence type="ECO:0000256" key="3">
    <source>
        <dbReference type="ARBA" id="ARBA00022840"/>
    </source>
</evidence>
<dbReference type="InterPro" id="IPR003593">
    <property type="entry name" value="AAA+_ATPase"/>
</dbReference>